<dbReference type="SMART" id="SM00577">
    <property type="entry name" value="CPDc"/>
    <property type="match status" value="1"/>
</dbReference>
<evidence type="ECO:0000259" key="12">
    <source>
        <dbReference type="PROSITE" id="PS50969"/>
    </source>
</evidence>
<evidence type="ECO:0000256" key="9">
    <source>
        <dbReference type="RuleBase" id="RU366066"/>
    </source>
</evidence>
<dbReference type="Proteomes" id="UP000256601">
    <property type="component" value="Unassembled WGS sequence"/>
</dbReference>
<dbReference type="FunFam" id="3.40.50.1000:FF:000142">
    <property type="entry name" value="Similar to FCP1-like phosphatase"/>
    <property type="match status" value="1"/>
</dbReference>
<comment type="subcellular location">
    <subcellularLocation>
        <location evidence="1 9">Nucleus</location>
    </subcellularLocation>
</comment>
<evidence type="ECO:0000313" key="13">
    <source>
        <dbReference type="EMBL" id="AOW04889.1"/>
    </source>
</evidence>
<dbReference type="EMBL" id="KZ859139">
    <property type="protein sequence ID" value="RDW22880.1"/>
    <property type="molecule type" value="Genomic_DNA"/>
</dbReference>
<dbReference type="Pfam" id="PF03031">
    <property type="entry name" value="NIF"/>
    <property type="match status" value="1"/>
</dbReference>
<feature type="compositionally biased region" description="Basic and acidic residues" evidence="10">
    <location>
        <begin position="403"/>
        <end position="426"/>
    </location>
</feature>
<dbReference type="Proteomes" id="UP000182444">
    <property type="component" value="Chromosome 1E"/>
</dbReference>
<dbReference type="FunFam" id="3.40.50.10190:FF:000049">
    <property type="entry name" value="RNA Polymerase II CTD phosphatase Fcp1"/>
    <property type="match status" value="1"/>
</dbReference>
<feature type="compositionally biased region" description="Basic and acidic residues" evidence="10">
    <location>
        <begin position="461"/>
        <end position="476"/>
    </location>
</feature>
<dbReference type="SUPFAM" id="SSF56784">
    <property type="entry name" value="HAD-like"/>
    <property type="match status" value="1"/>
</dbReference>
<evidence type="ECO:0000256" key="6">
    <source>
        <dbReference type="ARBA" id="ARBA00040602"/>
    </source>
</evidence>
<proteinExistence type="predicted"/>
<dbReference type="GO" id="GO:0008420">
    <property type="term" value="F:RNA polymerase II CTD heptapeptide repeat phosphatase activity"/>
    <property type="evidence" value="ECO:0007669"/>
    <property type="project" value="UniProtKB-UniRule"/>
</dbReference>
<dbReference type="CDD" id="cd07521">
    <property type="entry name" value="HAD_FCP1-like"/>
    <property type="match status" value="1"/>
</dbReference>
<dbReference type="GeneID" id="2912139"/>
<dbReference type="Gene3D" id="3.40.50.10190">
    <property type="entry name" value="BRCT domain"/>
    <property type="match status" value="1"/>
</dbReference>
<protein>
    <recommendedName>
        <fullName evidence="6 9">RNA polymerase II subunit A C-terminal domain phosphatase</fullName>
        <ecNumber evidence="2 9">3.1.3.16</ecNumber>
    </recommendedName>
</protein>
<dbReference type="InterPro" id="IPR036412">
    <property type="entry name" value="HAD-like_sf"/>
</dbReference>
<feature type="compositionally biased region" description="Acidic residues" evidence="10">
    <location>
        <begin position="681"/>
        <end position="701"/>
    </location>
</feature>
<dbReference type="InterPro" id="IPR039189">
    <property type="entry name" value="Fcp1"/>
</dbReference>
<dbReference type="InterPro" id="IPR004274">
    <property type="entry name" value="FCP1_dom"/>
</dbReference>
<dbReference type="Pfam" id="PF00533">
    <property type="entry name" value="BRCT"/>
    <property type="match status" value="1"/>
</dbReference>
<feature type="domain" description="BRCT" evidence="11">
    <location>
        <begin position="547"/>
        <end position="640"/>
    </location>
</feature>
<dbReference type="KEGG" id="yli:2912139"/>
<feature type="region of interest" description="Disordered" evidence="10">
    <location>
        <begin position="344"/>
        <end position="446"/>
    </location>
</feature>
<evidence type="ECO:0000313" key="14">
    <source>
        <dbReference type="EMBL" id="RDW22880.1"/>
    </source>
</evidence>
<accession>A0A1D8NGY3</accession>
<dbReference type="AlphaFoldDB" id="A0A1D8NGY3"/>
<keyword evidence="5 9" id="KW-0539">Nucleus</keyword>
<sequence length="750" mass="83945">MESTNIALPASTIFPVEVTAILKGAGDEIEKFAPILTFKYWHEVEDNIGEETNVFPKPPPTMVRKEFFSNFESPVKGQIDNWSIKVGDMIESADQIVAAVQEPCTHAVQYGGMCAWCGASVADEKDYTDFSNKDRAPISMSHSTAGLTVSLSEAQRLEEGSTKQLLKQRKLILVVDLDQTVIHVTVDPTVGEWKKDPSNPNYDAVKDVRVFSLEEMTMVSYDGGKPVPQLCYYYVKLRPHLKEFLEVVSEKYELHIYTMATRAYAKAIAEIIDPDGRYFGDRILSRDESGSLTQKSLQRLFPVDTSMVAIIDDRGDVWKWSKNLIRVVPYDFFVGIGDINSSFLPQRAGMVTPNKPPGKDERIEELDDKKEGNEQEDNPTTESNGTNEDKGKEIDNGESDEDSDKKEHDKKVETTEGSEADEKSDPETTEEATKPSSAPAEKASPVANMLSLDKALPAAEDERKCSLEAQQKDRPLAKLQSDLDSASSSEDESHEERHHLLVDNDNELIHVQKALLKLHEDYYKDYDDHVKHHEDILPDVQDILSSLTYPVFGGCVFLFSGIIPIGVNIQHADISMWVKKFGATVVEDVSKQVTHVIAASGNTRKVRQASRYKRIKFVYISWIFDCISQWKRVPVEGHEIPQQEINENGFSDGGEHVDDDDDDDDDDLEAAQPFSLSNMDWGDELGSSDDDEDEEEADHADDEGSNKRSHDEDDDTDSLTKRPKTVDENDGGGEGDDDFAAQLEADLLDM</sequence>
<evidence type="ECO:0000256" key="7">
    <source>
        <dbReference type="ARBA" id="ARBA00047761"/>
    </source>
</evidence>
<dbReference type="InterPro" id="IPR001357">
    <property type="entry name" value="BRCT_dom"/>
</dbReference>
<feature type="compositionally biased region" description="Acidic residues" evidence="10">
    <location>
        <begin position="657"/>
        <end position="669"/>
    </location>
</feature>
<dbReference type="NCBIfam" id="TIGR02250">
    <property type="entry name" value="FCP1_euk"/>
    <property type="match status" value="1"/>
</dbReference>
<dbReference type="PROSITE" id="PS50172">
    <property type="entry name" value="BRCT"/>
    <property type="match status" value="1"/>
</dbReference>
<dbReference type="SUPFAM" id="SSF52113">
    <property type="entry name" value="BRCT domain"/>
    <property type="match status" value="1"/>
</dbReference>
<evidence type="ECO:0000256" key="3">
    <source>
        <dbReference type="ARBA" id="ARBA00022801"/>
    </source>
</evidence>
<feature type="compositionally biased region" description="Acidic residues" evidence="10">
    <location>
        <begin position="728"/>
        <end position="739"/>
    </location>
</feature>
<dbReference type="OMA" id="DQTVIHC"/>
<dbReference type="GO" id="GO:0005634">
    <property type="term" value="C:nucleus"/>
    <property type="evidence" value="ECO:0007669"/>
    <property type="project" value="UniProtKB-SubCell"/>
</dbReference>
<keyword evidence="3 9" id="KW-0378">Hydrolase</keyword>
<comment type="function">
    <text evidence="9">This promotes the activity of RNA polymerase II.</text>
</comment>
<dbReference type="EC" id="3.1.3.16" evidence="2 9"/>
<feature type="compositionally biased region" description="Basic and acidic residues" evidence="10">
    <location>
        <begin position="357"/>
        <end position="373"/>
    </location>
</feature>
<dbReference type="PANTHER" id="PTHR23081">
    <property type="entry name" value="RNA POLYMERASE II CTD PHOSPHATASE"/>
    <property type="match status" value="1"/>
</dbReference>
<dbReference type="VEuPathDB" id="FungiDB:YALI1_E03941g"/>
<name>A0A1D8NGY3_YARLL</name>
<dbReference type="Gene3D" id="3.40.50.1000">
    <property type="entry name" value="HAD superfamily/HAD-like"/>
    <property type="match status" value="1"/>
</dbReference>
<evidence type="ECO:0000259" key="11">
    <source>
        <dbReference type="PROSITE" id="PS50172"/>
    </source>
</evidence>
<organism evidence="13 15">
    <name type="scientific">Yarrowia lipolytica</name>
    <name type="common">Candida lipolytica</name>
    <dbReference type="NCBI Taxonomy" id="4952"/>
    <lineage>
        <taxon>Eukaryota</taxon>
        <taxon>Fungi</taxon>
        <taxon>Dikarya</taxon>
        <taxon>Ascomycota</taxon>
        <taxon>Saccharomycotina</taxon>
        <taxon>Dipodascomycetes</taxon>
        <taxon>Dipodascales</taxon>
        <taxon>Dipodascales incertae sedis</taxon>
        <taxon>Yarrowia</taxon>
    </lineage>
</organism>
<evidence type="ECO:0000313" key="15">
    <source>
        <dbReference type="Proteomes" id="UP000182444"/>
    </source>
</evidence>
<evidence type="ECO:0000256" key="8">
    <source>
        <dbReference type="ARBA" id="ARBA00048336"/>
    </source>
</evidence>
<dbReference type="PROSITE" id="PS50969">
    <property type="entry name" value="FCP1"/>
    <property type="match status" value="1"/>
</dbReference>
<evidence type="ECO:0000256" key="10">
    <source>
        <dbReference type="SAM" id="MobiDB-lite"/>
    </source>
</evidence>
<dbReference type="PANTHER" id="PTHR23081:SF36">
    <property type="entry name" value="RNA POLYMERASE II SUBUNIT A C-TERMINAL DOMAIN PHOSPHATASE"/>
    <property type="match status" value="1"/>
</dbReference>
<gene>
    <name evidence="14" type="ORF">B0I71DRAFT_136860</name>
    <name evidence="13" type="ORF">YALI1_E03941g</name>
</gene>
<dbReference type="CDD" id="cd17729">
    <property type="entry name" value="BRCT_CTDP1"/>
    <property type="match status" value="1"/>
</dbReference>
<feature type="compositionally biased region" description="Basic and acidic residues" evidence="10">
    <location>
        <begin position="702"/>
        <end position="711"/>
    </location>
</feature>
<dbReference type="InterPro" id="IPR023214">
    <property type="entry name" value="HAD_sf"/>
</dbReference>
<dbReference type="EMBL" id="CP017557">
    <property type="protein sequence ID" value="AOW04889.1"/>
    <property type="molecule type" value="Genomic_DNA"/>
</dbReference>
<dbReference type="eggNOG" id="KOG0323">
    <property type="taxonomic scope" value="Eukaryota"/>
</dbReference>
<dbReference type="VEuPathDB" id="FungiDB:YALI0_E03278g"/>
<evidence type="ECO:0000256" key="4">
    <source>
        <dbReference type="ARBA" id="ARBA00022912"/>
    </source>
</evidence>
<reference evidence="13 15" key="1">
    <citation type="journal article" date="2016" name="PLoS ONE">
        <title>Sequence Assembly of Yarrowia lipolytica Strain W29/CLIB89 Shows Transposable Element Diversity.</title>
        <authorList>
            <person name="Magnan C."/>
            <person name="Yu J."/>
            <person name="Chang I."/>
            <person name="Jahn E."/>
            <person name="Kanomata Y."/>
            <person name="Wu J."/>
            <person name="Zeller M."/>
            <person name="Oakes M."/>
            <person name="Baldi P."/>
            <person name="Sandmeyer S."/>
        </authorList>
    </citation>
    <scope>NUCLEOTIDE SEQUENCE [LARGE SCALE GENOMIC DNA]</scope>
    <source>
        <strain evidence="13">CLIB89</strain>
        <strain evidence="15">CLIB89(W29)</strain>
    </source>
</reference>
<reference evidence="14 16" key="2">
    <citation type="submission" date="2018-07" db="EMBL/GenBank/DDBJ databases">
        <title>Draft Genome Assemblies for Five Robust Yarrowia lipolytica Strains Exhibiting High Lipid Production and Pentose Sugar Utilization and Sugar Alcohol Secretion from Undetoxified Lignocellulosic Biomass Hydrolysates.</title>
        <authorList>
            <consortium name="DOE Joint Genome Institute"/>
            <person name="Walker C."/>
            <person name="Ryu S."/>
            <person name="Na H."/>
            <person name="Zane M."/>
            <person name="LaButti K."/>
            <person name="Lipzen A."/>
            <person name="Haridas S."/>
            <person name="Barry K."/>
            <person name="Grigoriev I.V."/>
            <person name="Quarterman J."/>
            <person name="Slininger P."/>
            <person name="Dien B."/>
            <person name="Trinh C.T."/>
        </authorList>
    </citation>
    <scope>NUCLEOTIDE SEQUENCE [LARGE SCALE GENOMIC DNA]</scope>
    <source>
        <strain evidence="14 16">YB392</strain>
    </source>
</reference>
<feature type="domain" description="FCP1 homology" evidence="12">
    <location>
        <begin position="166"/>
        <end position="350"/>
    </location>
</feature>
<dbReference type="InterPro" id="IPR011947">
    <property type="entry name" value="FCP1_euk"/>
</dbReference>
<evidence type="ECO:0000256" key="1">
    <source>
        <dbReference type="ARBA" id="ARBA00004123"/>
    </source>
</evidence>
<evidence type="ECO:0000313" key="16">
    <source>
        <dbReference type="Proteomes" id="UP000256601"/>
    </source>
</evidence>
<dbReference type="InterPro" id="IPR036420">
    <property type="entry name" value="BRCT_dom_sf"/>
</dbReference>
<feature type="region of interest" description="Disordered" evidence="10">
    <location>
        <begin position="640"/>
        <end position="750"/>
    </location>
</feature>
<evidence type="ECO:0000256" key="2">
    <source>
        <dbReference type="ARBA" id="ARBA00013081"/>
    </source>
</evidence>
<keyword evidence="4" id="KW-0904">Protein phosphatase</keyword>
<dbReference type="SMART" id="SM00292">
    <property type="entry name" value="BRCT"/>
    <property type="match status" value="1"/>
</dbReference>
<feature type="region of interest" description="Disordered" evidence="10">
    <location>
        <begin position="461"/>
        <end position="497"/>
    </location>
</feature>
<evidence type="ECO:0000256" key="5">
    <source>
        <dbReference type="ARBA" id="ARBA00023242"/>
    </source>
</evidence>
<comment type="catalytic activity">
    <reaction evidence="7 9">
        <text>O-phospho-L-seryl-[protein] + H2O = L-seryl-[protein] + phosphate</text>
        <dbReference type="Rhea" id="RHEA:20629"/>
        <dbReference type="Rhea" id="RHEA-COMP:9863"/>
        <dbReference type="Rhea" id="RHEA-COMP:11604"/>
        <dbReference type="ChEBI" id="CHEBI:15377"/>
        <dbReference type="ChEBI" id="CHEBI:29999"/>
        <dbReference type="ChEBI" id="CHEBI:43474"/>
        <dbReference type="ChEBI" id="CHEBI:83421"/>
        <dbReference type="EC" id="3.1.3.16"/>
    </reaction>
</comment>
<comment type="catalytic activity">
    <reaction evidence="8 9">
        <text>O-phospho-L-threonyl-[protein] + H2O = L-threonyl-[protein] + phosphate</text>
        <dbReference type="Rhea" id="RHEA:47004"/>
        <dbReference type="Rhea" id="RHEA-COMP:11060"/>
        <dbReference type="Rhea" id="RHEA-COMP:11605"/>
        <dbReference type="ChEBI" id="CHEBI:15377"/>
        <dbReference type="ChEBI" id="CHEBI:30013"/>
        <dbReference type="ChEBI" id="CHEBI:43474"/>
        <dbReference type="ChEBI" id="CHEBI:61977"/>
        <dbReference type="EC" id="3.1.3.16"/>
    </reaction>
</comment>
<feature type="compositionally biased region" description="Basic and acidic residues" evidence="10">
    <location>
        <begin position="718"/>
        <end position="727"/>
    </location>
</feature>